<gene>
    <name evidence="2" type="ORF">SAMN05444267_10126</name>
</gene>
<evidence type="ECO:0000259" key="1">
    <source>
        <dbReference type="PROSITE" id="PS51781"/>
    </source>
</evidence>
<protein>
    <submittedName>
        <fullName evidence="2">SH3 domain-containing protein</fullName>
    </submittedName>
</protein>
<dbReference type="PROSITE" id="PS51781">
    <property type="entry name" value="SH3B"/>
    <property type="match status" value="1"/>
</dbReference>
<dbReference type="Pfam" id="PF08239">
    <property type="entry name" value="SH3_3"/>
    <property type="match status" value="1"/>
</dbReference>
<dbReference type="RefSeq" id="WP_073292621.1">
    <property type="nucleotide sequence ID" value="NZ_FRAV01000012.1"/>
</dbReference>
<dbReference type="SUPFAM" id="SSF50044">
    <property type="entry name" value="SH3-domain"/>
    <property type="match status" value="1"/>
</dbReference>
<dbReference type="Gene3D" id="2.30.30.40">
    <property type="entry name" value="SH3 Domains"/>
    <property type="match status" value="1"/>
</dbReference>
<dbReference type="AlphaFoldDB" id="A0A1M6XW42"/>
<reference evidence="3" key="1">
    <citation type="submission" date="2016-11" db="EMBL/GenBank/DDBJ databases">
        <authorList>
            <person name="Varghese N."/>
            <person name="Submissions S."/>
        </authorList>
    </citation>
    <scope>NUCLEOTIDE SEQUENCE [LARGE SCALE GENOMIC DNA]</scope>
    <source>
        <strain evidence="3">DSM 26899</strain>
    </source>
</reference>
<dbReference type="EMBL" id="FRAV01000012">
    <property type="protein sequence ID" value="SHL10099.1"/>
    <property type="molecule type" value="Genomic_DNA"/>
</dbReference>
<accession>A0A1M6XW42</accession>
<dbReference type="SMART" id="SM00287">
    <property type="entry name" value="SH3b"/>
    <property type="match status" value="1"/>
</dbReference>
<dbReference type="InterPro" id="IPR036028">
    <property type="entry name" value="SH3-like_dom_sf"/>
</dbReference>
<sequence length="349" mass="40969">MKKHLLIFFWILFSCQEGKKDLDNTLDNKSIMNNEERLIDRITIDNTIFKKDDIDLKKYQYEGHYIEDLKIKDLLDKNYRNNFIKYLKDIKTEDDEFKSSLLSQLLLIRIVQLSDSNAFYILSEVSKNELISYNGIELYESTLIEVFLENPFFFIQQSVKYNDSSLVDYAIKMFEQYLIDQDFLDMNLGYIKNSADKKLLLLDPKNQSTLGYIPLVKKLETMPKIQIQLGPSFYTNFKTQEKKFTDISPILGENLLNKLNSSEKNFYAKNIYSIISKYIIENNSTPNYSIQDPDGYTNLRKDKNASSEILQQIKSGELIDVLENQGDWWLVKTNEGKQGYVHKNRVKAN</sequence>
<dbReference type="OrthoDB" id="7054664at2"/>
<evidence type="ECO:0000313" key="3">
    <source>
        <dbReference type="Proteomes" id="UP000184364"/>
    </source>
</evidence>
<proteinExistence type="predicted"/>
<dbReference type="PROSITE" id="PS51257">
    <property type="entry name" value="PROKAR_LIPOPROTEIN"/>
    <property type="match status" value="1"/>
</dbReference>
<keyword evidence="3" id="KW-1185">Reference proteome</keyword>
<dbReference type="STRING" id="1302687.SAMN05444267_10126"/>
<name>A0A1M6XW42_9FLAO</name>
<organism evidence="2 3">
    <name type="scientific">Chryseobacterium polytrichastri</name>
    <dbReference type="NCBI Taxonomy" id="1302687"/>
    <lineage>
        <taxon>Bacteria</taxon>
        <taxon>Pseudomonadati</taxon>
        <taxon>Bacteroidota</taxon>
        <taxon>Flavobacteriia</taxon>
        <taxon>Flavobacteriales</taxon>
        <taxon>Weeksellaceae</taxon>
        <taxon>Chryseobacterium group</taxon>
        <taxon>Chryseobacterium</taxon>
    </lineage>
</organism>
<dbReference type="Proteomes" id="UP000184364">
    <property type="component" value="Unassembled WGS sequence"/>
</dbReference>
<dbReference type="InterPro" id="IPR003646">
    <property type="entry name" value="SH3-like_bac-type"/>
</dbReference>
<feature type="domain" description="SH3b" evidence="1">
    <location>
        <begin position="285"/>
        <end position="349"/>
    </location>
</feature>
<evidence type="ECO:0000313" key="2">
    <source>
        <dbReference type="EMBL" id="SHL10099.1"/>
    </source>
</evidence>